<proteinExistence type="predicted"/>
<dbReference type="EMBL" id="BEXJ01000002">
    <property type="protein sequence ID" value="GBA96319.1"/>
    <property type="molecule type" value="Genomic_DNA"/>
</dbReference>
<sequence>MINRAKNANDEVKTVLCCEKIKMAAQAKNVRPNAVKIRPLINRRGSISQEIKNRAKNMNINRVVIVTL</sequence>
<protein>
    <recommendedName>
        <fullName evidence="3">16S rRNA (uracil(1498)-N(3))-methyltransferase</fullName>
    </recommendedName>
</protein>
<name>A0AB33ZU90_LACGS</name>
<evidence type="ECO:0008006" key="3">
    <source>
        <dbReference type="Google" id="ProtNLM"/>
    </source>
</evidence>
<gene>
    <name evidence="1" type="ORF">LJCM1025_09630</name>
</gene>
<evidence type="ECO:0000313" key="1">
    <source>
        <dbReference type="EMBL" id="GBA96319.1"/>
    </source>
</evidence>
<organism evidence="1 2">
    <name type="scientific">Lactobacillus gasseri</name>
    <dbReference type="NCBI Taxonomy" id="1596"/>
    <lineage>
        <taxon>Bacteria</taxon>
        <taxon>Bacillati</taxon>
        <taxon>Bacillota</taxon>
        <taxon>Bacilli</taxon>
        <taxon>Lactobacillales</taxon>
        <taxon>Lactobacillaceae</taxon>
        <taxon>Lactobacillus</taxon>
    </lineage>
</organism>
<comment type="caution">
    <text evidence="1">The sequence shown here is derived from an EMBL/GenBank/DDBJ whole genome shotgun (WGS) entry which is preliminary data.</text>
</comment>
<dbReference type="Proteomes" id="UP000250668">
    <property type="component" value="Unassembled WGS sequence"/>
</dbReference>
<evidence type="ECO:0000313" key="2">
    <source>
        <dbReference type="Proteomes" id="UP000250668"/>
    </source>
</evidence>
<reference evidence="1 2" key="1">
    <citation type="journal article" date="2018" name="Int. J. Syst. Evol. Microbiol.">
        <title>Lactobacillus paragasseri sp. nov., a sister taxon of Lactobacillus gasseri, based on whole-genome sequence analyses.</title>
        <authorList>
            <person name="Tanizawa Y."/>
            <person name="Tada I."/>
            <person name="Kobayashi H."/>
            <person name="Endo A."/>
            <person name="Maeno S."/>
            <person name="Toyoda A."/>
            <person name="Arita M."/>
            <person name="Nakamura Y."/>
            <person name="Sakamoto M."/>
            <person name="Ohkuma M."/>
            <person name="Tohno M."/>
        </authorList>
    </citation>
    <scope>NUCLEOTIDE SEQUENCE [LARGE SCALE GENOMIC DNA]</scope>
    <source>
        <strain evidence="1 2">JCM 1025</strain>
    </source>
</reference>
<dbReference type="AlphaFoldDB" id="A0AB33ZU90"/>
<accession>A0AB33ZU90</accession>